<dbReference type="Proteomes" id="UP000290848">
    <property type="component" value="Unassembled WGS sequence"/>
</dbReference>
<reference evidence="3 4" key="1">
    <citation type="submission" date="2018-12" db="EMBL/GenBank/DDBJ databases">
        <title>The Draft Genome Sequence of the Soil Bacterium Pedobacter tournemirensis R1.</title>
        <authorList>
            <person name="He J."/>
        </authorList>
    </citation>
    <scope>NUCLEOTIDE SEQUENCE [LARGE SCALE GENOMIC DNA]</scope>
    <source>
        <strain evidence="3 4">R1</strain>
    </source>
</reference>
<organism evidence="3 4">
    <name type="scientific">Arcticibacter tournemirensis</name>
    <dbReference type="NCBI Taxonomy" id="699437"/>
    <lineage>
        <taxon>Bacteria</taxon>
        <taxon>Pseudomonadati</taxon>
        <taxon>Bacteroidota</taxon>
        <taxon>Sphingobacteriia</taxon>
        <taxon>Sphingobacteriales</taxon>
        <taxon>Sphingobacteriaceae</taxon>
        <taxon>Arcticibacter</taxon>
    </lineage>
</organism>
<feature type="signal peptide" evidence="1">
    <location>
        <begin position="1"/>
        <end position="22"/>
    </location>
</feature>
<dbReference type="RefSeq" id="WP_128771089.1">
    <property type="nucleotide sequence ID" value="NZ_RXOC01000017.1"/>
</dbReference>
<dbReference type="InterPro" id="IPR025419">
    <property type="entry name" value="DUF4142"/>
</dbReference>
<dbReference type="InterPro" id="IPR012347">
    <property type="entry name" value="Ferritin-like"/>
</dbReference>
<protein>
    <submittedName>
        <fullName evidence="3">DUF4142 domain-containing protein</fullName>
    </submittedName>
</protein>
<dbReference type="AlphaFoldDB" id="A0A4Q0M4E2"/>
<dbReference type="PANTHER" id="PTHR38593">
    <property type="entry name" value="BLR2558 PROTEIN"/>
    <property type="match status" value="1"/>
</dbReference>
<evidence type="ECO:0000313" key="3">
    <source>
        <dbReference type="EMBL" id="RXF67486.1"/>
    </source>
</evidence>
<name>A0A4Q0M4E2_9SPHI</name>
<feature type="chain" id="PRO_5020544733" evidence="1">
    <location>
        <begin position="23"/>
        <end position="172"/>
    </location>
</feature>
<evidence type="ECO:0000256" key="1">
    <source>
        <dbReference type="SAM" id="SignalP"/>
    </source>
</evidence>
<comment type="caution">
    <text evidence="3">The sequence shown here is derived from an EMBL/GenBank/DDBJ whole genome shotgun (WGS) entry which is preliminary data.</text>
</comment>
<proteinExistence type="predicted"/>
<dbReference type="Gene3D" id="1.20.1260.10">
    <property type="match status" value="1"/>
</dbReference>
<dbReference type="EMBL" id="RXOC01000017">
    <property type="protein sequence ID" value="RXF67486.1"/>
    <property type="molecule type" value="Genomic_DNA"/>
</dbReference>
<dbReference type="Pfam" id="PF13628">
    <property type="entry name" value="DUF4142"/>
    <property type="match status" value="1"/>
</dbReference>
<feature type="domain" description="DUF4142" evidence="2">
    <location>
        <begin position="32"/>
        <end position="166"/>
    </location>
</feature>
<dbReference type="PANTHER" id="PTHR38593:SF1">
    <property type="entry name" value="BLR2558 PROTEIN"/>
    <property type="match status" value="1"/>
</dbReference>
<dbReference type="PROSITE" id="PS51257">
    <property type="entry name" value="PROKAR_LIPOPROTEIN"/>
    <property type="match status" value="1"/>
</dbReference>
<keyword evidence="1" id="KW-0732">Signal</keyword>
<accession>A0A4Q0M4E2</accession>
<evidence type="ECO:0000313" key="4">
    <source>
        <dbReference type="Proteomes" id="UP000290848"/>
    </source>
</evidence>
<sequence>MKKMSFLLLMLLGSIFTLQSCSDDDDEDMMSSQVFVNEAASSNMFEIQTATLAKSKSDNASIEMYADHMLTDHGAATTDLMALVMQHNLTAPTAMLKKHQDQYDMLAAKAGTDFEKSYAKMMVDSHQEAIVLFETGADKADKQDFRNFASSKLPTLNHHLEEAVALNAEINP</sequence>
<evidence type="ECO:0000259" key="2">
    <source>
        <dbReference type="Pfam" id="PF13628"/>
    </source>
</evidence>
<gene>
    <name evidence="3" type="ORF">EKH83_19255</name>
</gene>